<dbReference type="PANTHER" id="PTHR32423">
    <property type="entry name" value="SAP DOMAIN-CONTAINING PROTEIN-RELATED"/>
    <property type="match status" value="1"/>
</dbReference>
<proteinExistence type="predicted"/>
<gene>
    <name evidence="2" type="ORF">DFA_08699</name>
</gene>
<evidence type="ECO:0000313" key="3">
    <source>
        <dbReference type="Proteomes" id="UP000007797"/>
    </source>
</evidence>
<protein>
    <recommendedName>
        <fullName evidence="4">Leucine-rich repeat-containing protein</fullName>
    </recommendedName>
</protein>
<keyword evidence="3" id="KW-1185">Reference proteome</keyword>
<dbReference type="EMBL" id="GL883021">
    <property type="protein sequence ID" value="EGG17703.1"/>
    <property type="molecule type" value="Genomic_DNA"/>
</dbReference>
<organism evidence="2 3">
    <name type="scientific">Cavenderia fasciculata</name>
    <name type="common">Slime mold</name>
    <name type="synonym">Dictyostelium fasciculatum</name>
    <dbReference type="NCBI Taxonomy" id="261658"/>
    <lineage>
        <taxon>Eukaryota</taxon>
        <taxon>Amoebozoa</taxon>
        <taxon>Evosea</taxon>
        <taxon>Eumycetozoa</taxon>
        <taxon>Dictyostelia</taxon>
        <taxon>Acytosteliales</taxon>
        <taxon>Cavenderiaceae</taxon>
        <taxon>Cavenderia</taxon>
    </lineage>
</organism>
<dbReference type="RefSeq" id="XP_004356187.1">
    <property type="nucleotide sequence ID" value="XM_004356134.1"/>
</dbReference>
<evidence type="ECO:0000313" key="2">
    <source>
        <dbReference type="EMBL" id="EGG17703.1"/>
    </source>
</evidence>
<dbReference type="AlphaFoldDB" id="F4Q3U7"/>
<dbReference type="InterPro" id="IPR032675">
    <property type="entry name" value="LRR_dom_sf"/>
</dbReference>
<dbReference type="GeneID" id="14869390"/>
<reference evidence="3" key="1">
    <citation type="journal article" date="2011" name="Genome Res.">
        <title>Phylogeny-wide analysis of social amoeba genomes highlights ancient origins for complex intercellular communication.</title>
        <authorList>
            <person name="Heidel A.J."/>
            <person name="Lawal H.M."/>
            <person name="Felder M."/>
            <person name="Schilde C."/>
            <person name="Helps N.R."/>
            <person name="Tunggal B."/>
            <person name="Rivero F."/>
            <person name="John U."/>
            <person name="Schleicher M."/>
            <person name="Eichinger L."/>
            <person name="Platzer M."/>
            <person name="Noegel A.A."/>
            <person name="Schaap P."/>
            <person name="Gloeckner G."/>
        </authorList>
    </citation>
    <scope>NUCLEOTIDE SEQUENCE [LARGE SCALE GENOMIC DNA]</scope>
    <source>
        <strain evidence="3">SH3</strain>
    </source>
</reference>
<dbReference type="OrthoDB" id="120976at2759"/>
<evidence type="ECO:0000256" key="1">
    <source>
        <dbReference type="SAM" id="MobiDB-lite"/>
    </source>
</evidence>
<dbReference type="PANTHER" id="PTHR32423:SF65">
    <property type="entry name" value="F-BOX DOMAIN-CONTAINING PROTEIN"/>
    <property type="match status" value="1"/>
</dbReference>
<feature type="region of interest" description="Disordered" evidence="1">
    <location>
        <begin position="366"/>
        <end position="393"/>
    </location>
</feature>
<dbReference type="Gene3D" id="3.80.10.10">
    <property type="entry name" value="Ribonuclease Inhibitor"/>
    <property type="match status" value="1"/>
</dbReference>
<name>F4Q3U7_CACFS</name>
<dbReference type="Proteomes" id="UP000007797">
    <property type="component" value="Unassembled WGS sequence"/>
</dbReference>
<feature type="compositionally biased region" description="Acidic residues" evidence="1">
    <location>
        <begin position="373"/>
        <end position="390"/>
    </location>
</feature>
<dbReference type="SUPFAM" id="SSF52047">
    <property type="entry name" value="RNI-like"/>
    <property type="match status" value="1"/>
</dbReference>
<evidence type="ECO:0008006" key="4">
    <source>
        <dbReference type="Google" id="ProtNLM"/>
    </source>
</evidence>
<accession>F4Q3U7</accession>
<dbReference type="KEGG" id="dfa:DFA_08699"/>
<sequence length="575" mass="66385">MDTTNKTTTILTTTKQDDDCSVQLPKYIQSVIIEKLIQGYDAKDRQHYNGFQCIPLQQATHLMFNKTPKKKHNFITLNQLSTSIGLVSKWWLKVTRQTALSLKINGPLQESYFSNVIVESLKWKVNGAEEAKINFDFKRLPLLLPHLKSLDIVAMDAANEDRIRDIIRVINSFPRIQVNLNFELADYFDLGYNTKWPTNVHFQGLDPKVVLSHSNNVDYFDCRGTSEYCHQMLDDLIPTYVNIAYDDGQNDGGVVHFWHSDMFEHLQQTQHINIEYDFVTMVALKDLLTESSKTQTLKVGLITCPLEYEMSKDDDDNREPFDCEKCEDHGTRDLDNYDTFEDLETLCSALTNNSTLKRLWLENPHGKDKYEREEEEEAEDDENDEDDDDKDEKKSISIKSISSLFASIWKTNSSVEFLALSNHPKIISPSFFSTLCPNKIITTLMLIDGTLNKEYIPSFCQLLKTNKTIKALNISGNLLKPCKELNQAFKQNKSIQVLNIAGNRFSSDLFNALLESDTIQYLIIDKTMAEFYSIHRYFKQSKSLIKCFVLEDPYQDELFNHDDPLFIYFKPSLLG</sequence>